<dbReference type="GO" id="GO:0035999">
    <property type="term" value="P:tetrahydrofolate interconversion"/>
    <property type="evidence" value="ECO:0007669"/>
    <property type="project" value="UniProtKB-UniPathway"/>
</dbReference>
<gene>
    <name evidence="6" type="ORF">Ahy_B08g089661</name>
</gene>
<dbReference type="InterPro" id="IPR039429">
    <property type="entry name" value="SHMT-like_dom"/>
</dbReference>
<dbReference type="GO" id="GO:0030170">
    <property type="term" value="F:pyridoxal phosphate binding"/>
    <property type="evidence" value="ECO:0007669"/>
    <property type="project" value="TreeGrafter"/>
</dbReference>
<dbReference type="AlphaFoldDB" id="A0A444XYI4"/>
<dbReference type="Pfam" id="PF00464">
    <property type="entry name" value="SHMT"/>
    <property type="match status" value="1"/>
</dbReference>
<evidence type="ECO:0000256" key="1">
    <source>
        <dbReference type="ARBA" id="ARBA00001528"/>
    </source>
</evidence>
<evidence type="ECO:0000313" key="6">
    <source>
        <dbReference type="EMBL" id="RYQ94730.1"/>
    </source>
</evidence>
<reference evidence="6 7" key="1">
    <citation type="submission" date="2019-01" db="EMBL/GenBank/DDBJ databases">
        <title>Sequencing of cultivated peanut Arachis hypogaea provides insights into genome evolution and oil improvement.</title>
        <authorList>
            <person name="Chen X."/>
        </authorList>
    </citation>
    <scope>NUCLEOTIDE SEQUENCE [LARGE SCALE GENOMIC DNA]</scope>
    <source>
        <strain evidence="7">cv. Fuhuasheng</strain>
        <tissue evidence="6">Leaves</tissue>
    </source>
</reference>
<evidence type="ECO:0000259" key="5">
    <source>
        <dbReference type="Pfam" id="PF00464"/>
    </source>
</evidence>
<sequence>MYHVNSSSNFCHWSTDAVSDVASSCHSGQNETSCRKSTFVTTGIFCVITEGFFLCSVPMVEESTPIKDNKPATLADNTSPPNITELTNPNEAVYDKERPRVTKRALEAFRLDPAKWGVNVQPLSGSPSNFQVYTALLKPHDRIMALDLPHGRHLSYGYQETLTPTCTHDPKPKKLHSEEEDEKPGKVGRRRRGRS</sequence>
<dbReference type="Gene3D" id="3.40.640.10">
    <property type="entry name" value="Type I PLP-dependent aspartate aminotransferase-like (Major domain)"/>
    <property type="match status" value="1"/>
</dbReference>
<comment type="caution">
    <text evidence="6">The sequence shown here is derived from an EMBL/GenBank/DDBJ whole genome shotgun (WGS) entry which is preliminary data.</text>
</comment>
<dbReference type="GO" id="GO:0019264">
    <property type="term" value="P:glycine biosynthetic process from serine"/>
    <property type="evidence" value="ECO:0007669"/>
    <property type="project" value="TreeGrafter"/>
</dbReference>
<comment type="cofactor">
    <cofactor evidence="2">
        <name>pyridoxal 5'-phosphate</name>
        <dbReference type="ChEBI" id="CHEBI:597326"/>
    </cofactor>
</comment>
<evidence type="ECO:0000256" key="3">
    <source>
        <dbReference type="ARBA" id="ARBA00022898"/>
    </source>
</evidence>
<dbReference type="Proteomes" id="UP000289738">
    <property type="component" value="Chromosome B08"/>
</dbReference>
<dbReference type="UniPathway" id="UPA00193"/>
<dbReference type="EMBL" id="SDMP01000018">
    <property type="protein sequence ID" value="RYQ94730.1"/>
    <property type="molecule type" value="Genomic_DNA"/>
</dbReference>
<dbReference type="InterPro" id="IPR015424">
    <property type="entry name" value="PyrdxlP-dep_Trfase"/>
</dbReference>
<feature type="region of interest" description="Disordered" evidence="4">
    <location>
        <begin position="161"/>
        <end position="195"/>
    </location>
</feature>
<dbReference type="InterPro" id="IPR015421">
    <property type="entry name" value="PyrdxlP-dep_Trfase_major"/>
</dbReference>
<evidence type="ECO:0000256" key="4">
    <source>
        <dbReference type="SAM" id="MobiDB-lite"/>
    </source>
</evidence>
<name>A0A444XYI4_ARAHY</name>
<dbReference type="PANTHER" id="PTHR11680:SF28">
    <property type="entry name" value="SERINE HYDROXYMETHYLTRANSFERASE, MITOCHONDRIAL"/>
    <property type="match status" value="1"/>
</dbReference>
<keyword evidence="3" id="KW-0663">Pyridoxal phosphate</keyword>
<dbReference type="GO" id="GO:0005739">
    <property type="term" value="C:mitochondrion"/>
    <property type="evidence" value="ECO:0007669"/>
    <property type="project" value="TreeGrafter"/>
</dbReference>
<comment type="catalytic activity">
    <reaction evidence="1">
        <text>(6R)-5,10-methylene-5,6,7,8-tetrahydrofolate + glycine + H2O = (6S)-5,6,7,8-tetrahydrofolate + L-serine</text>
        <dbReference type="Rhea" id="RHEA:15481"/>
        <dbReference type="ChEBI" id="CHEBI:15377"/>
        <dbReference type="ChEBI" id="CHEBI:15636"/>
        <dbReference type="ChEBI" id="CHEBI:33384"/>
        <dbReference type="ChEBI" id="CHEBI:57305"/>
        <dbReference type="ChEBI" id="CHEBI:57453"/>
        <dbReference type="EC" id="2.1.2.1"/>
    </reaction>
</comment>
<dbReference type="PANTHER" id="PTHR11680">
    <property type="entry name" value="SERINE HYDROXYMETHYLTRANSFERASE"/>
    <property type="match status" value="1"/>
</dbReference>
<organism evidence="6 7">
    <name type="scientific">Arachis hypogaea</name>
    <name type="common">Peanut</name>
    <dbReference type="NCBI Taxonomy" id="3818"/>
    <lineage>
        <taxon>Eukaryota</taxon>
        <taxon>Viridiplantae</taxon>
        <taxon>Streptophyta</taxon>
        <taxon>Embryophyta</taxon>
        <taxon>Tracheophyta</taxon>
        <taxon>Spermatophyta</taxon>
        <taxon>Magnoliopsida</taxon>
        <taxon>eudicotyledons</taxon>
        <taxon>Gunneridae</taxon>
        <taxon>Pentapetalae</taxon>
        <taxon>rosids</taxon>
        <taxon>fabids</taxon>
        <taxon>Fabales</taxon>
        <taxon>Fabaceae</taxon>
        <taxon>Papilionoideae</taxon>
        <taxon>50 kb inversion clade</taxon>
        <taxon>dalbergioids sensu lato</taxon>
        <taxon>Dalbergieae</taxon>
        <taxon>Pterocarpus clade</taxon>
        <taxon>Arachis</taxon>
    </lineage>
</organism>
<proteinExistence type="predicted"/>
<protein>
    <recommendedName>
        <fullName evidence="5">Serine hydroxymethyltransferase-like domain-containing protein</fullName>
    </recommendedName>
</protein>
<dbReference type="InterPro" id="IPR049943">
    <property type="entry name" value="Ser_HO-MeTrfase-like"/>
</dbReference>
<dbReference type="SUPFAM" id="SSF53383">
    <property type="entry name" value="PLP-dependent transferases"/>
    <property type="match status" value="1"/>
</dbReference>
<dbReference type="GO" id="GO:0004372">
    <property type="term" value="F:glycine hydroxymethyltransferase activity"/>
    <property type="evidence" value="ECO:0007669"/>
    <property type="project" value="UniProtKB-EC"/>
</dbReference>
<evidence type="ECO:0000256" key="2">
    <source>
        <dbReference type="ARBA" id="ARBA00001933"/>
    </source>
</evidence>
<evidence type="ECO:0000313" key="7">
    <source>
        <dbReference type="Proteomes" id="UP000289738"/>
    </source>
</evidence>
<keyword evidence="7" id="KW-1185">Reference proteome</keyword>
<dbReference type="STRING" id="3818.A0A444XYI4"/>
<accession>A0A444XYI4</accession>
<feature type="compositionally biased region" description="Basic residues" evidence="4">
    <location>
        <begin position="186"/>
        <end position="195"/>
    </location>
</feature>
<feature type="compositionally biased region" description="Basic and acidic residues" evidence="4">
    <location>
        <begin position="168"/>
        <end position="177"/>
    </location>
</feature>
<feature type="domain" description="Serine hydroxymethyltransferase-like" evidence="5">
    <location>
        <begin position="100"/>
        <end position="161"/>
    </location>
</feature>